<dbReference type="SUPFAM" id="SSF50475">
    <property type="entry name" value="FMN-binding split barrel"/>
    <property type="match status" value="1"/>
</dbReference>
<dbReference type="EMBL" id="SMGG01000003">
    <property type="protein sequence ID" value="TCK62175.1"/>
    <property type="molecule type" value="Genomic_DNA"/>
</dbReference>
<sequence length="169" mass="19504">MSGFYSESPDSFNYSPFRMIGKDWMLVTAEKEGKVNTMTASWGGLGVMWGRNVAFIVVRPSRFTKEFMDASDSFSLTFFDREKYSKMLGYMGTVSGRNEDKIKVSGLTLEHYEGTPYFTEASKVILCRKIFRQPIDPKNFIADDIDSKWYPEQDYHDLYIGEVNEILSK</sequence>
<protein>
    <submittedName>
        <fullName evidence="3">Flavin reductase like protein</fullName>
    </submittedName>
</protein>
<dbReference type="GO" id="GO:0016646">
    <property type="term" value="F:oxidoreductase activity, acting on the CH-NH group of donors, NAD or NADP as acceptor"/>
    <property type="evidence" value="ECO:0007669"/>
    <property type="project" value="UniProtKB-ARBA"/>
</dbReference>
<evidence type="ECO:0000256" key="1">
    <source>
        <dbReference type="ARBA" id="ARBA00038054"/>
    </source>
</evidence>
<dbReference type="InterPro" id="IPR012349">
    <property type="entry name" value="Split_barrel_FMN-bd"/>
</dbReference>
<accession>A0A4R1KCC1</accession>
<dbReference type="OrthoDB" id="9791490at2"/>
<reference evidence="3 4" key="1">
    <citation type="submission" date="2019-03" db="EMBL/GenBank/DDBJ databases">
        <title>Genomic Encyclopedia of Type Strains, Phase IV (KMG-IV): sequencing the most valuable type-strain genomes for metagenomic binning, comparative biology and taxonomic classification.</title>
        <authorList>
            <person name="Goeker M."/>
        </authorList>
    </citation>
    <scope>NUCLEOTIDE SEQUENCE [LARGE SCALE GENOMIC DNA]</scope>
    <source>
        <strain evidence="3 4">DSM 24984</strain>
    </source>
</reference>
<evidence type="ECO:0000259" key="2">
    <source>
        <dbReference type="Pfam" id="PF01613"/>
    </source>
</evidence>
<evidence type="ECO:0000313" key="4">
    <source>
        <dbReference type="Proteomes" id="UP000294614"/>
    </source>
</evidence>
<comment type="caution">
    <text evidence="3">The sequence shown here is derived from an EMBL/GenBank/DDBJ whole genome shotgun (WGS) entry which is preliminary data.</text>
</comment>
<keyword evidence="4" id="KW-1185">Reference proteome</keyword>
<dbReference type="Proteomes" id="UP000294614">
    <property type="component" value="Unassembled WGS sequence"/>
</dbReference>
<name>A0A4R1KCC1_9BACT</name>
<dbReference type="Gene3D" id="2.30.110.10">
    <property type="entry name" value="Electron Transport, Fmn-binding Protein, Chain A"/>
    <property type="match status" value="1"/>
</dbReference>
<dbReference type="PANTHER" id="PTHR43567:SF5">
    <property type="entry name" value="HYPOTHETICAL CYTOSOLIC PROTEIN"/>
    <property type="match status" value="1"/>
</dbReference>
<dbReference type="Pfam" id="PF01613">
    <property type="entry name" value="Flavin_Reduct"/>
    <property type="match status" value="1"/>
</dbReference>
<dbReference type="RefSeq" id="WP_132872032.1">
    <property type="nucleotide sequence ID" value="NZ_SMGG01000003.1"/>
</dbReference>
<comment type="similarity">
    <text evidence="1">Belongs to the flavoredoxin family.</text>
</comment>
<organism evidence="3 4">
    <name type="scientific">Seleniivibrio woodruffii</name>
    <dbReference type="NCBI Taxonomy" id="1078050"/>
    <lineage>
        <taxon>Bacteria</taxon>
        <taxon>Pseudomonadati</taxon>
        <taxon>Deferribacterota</taxon>
        <taxon>Deferribacteres</taxon>
        <taxon>Deferribacterales</taxon>
        <taxon>Geovibrionaceae</taxon>
        <taxon>Seleniivibrio</taxon>
    </lineage>
</organism>
<dbReference type="AlphaFoldDB" id="A0A4R1KCC1"/>
<dbReference type="PANTHER" id="PTHR43567">
    <property type="entry name" value="FLAVOREDOXIN-RELATED-RELATED"/>
    <property type="match status" value="1"/>
</dbReference>
<gene>
    <name evidence="3" type="ORF">C8D98_0689</name>
</gene>
<evidence type="ECO:0000313" key="3">
    <source>
        <dbReference type="EMBL" id="TCK62175.1"/>
    </source>
</evidence>
<feature type="domain" description="Flavin reductase like" evidence="2">
    <location>
        <begin position="24"/>
        <end position="165"/>
    </location>
</feature>
<dbReference type="InterPro" id="IPR052174">
    <property type="entry name" value="Flavoredoxin"/>
</dbReference>
<dbReference type="GO" id="GO:0010181">
    <property type="term" value="F:FMN binding"/>
    <property type="evidence" value="ECO:0007669"/>
    <property type="project" value="InterPro"/>
</dbReference>
<proteinExistence type="inferred from homology"/>
<dbReference type="InterPro" id="IPR002563">
    <property type="entry name" value="Flavin_Rdtase-like_dom"/>
</dbReference>